<name>A0A9Q3W5N2_9GAMM</name>
<evidence type="ECO:0000259" key="1">
    <source>
        <dbReference type="Pfam" id="PF12697"/>
    </source>
</evidence>
<dbReference type="AlphaFoldDB" id="A0A9Q3W5N2"/>
<feature type="domain" description="AB hydrolase-1" evidence="1">
    <location>
        <begin position="3"/>
        <end position="215"/>
    </location>
</feature>
<proteinExistence type="predicted"/>
<evidence type="ECO:0000313" key="3">
    <source>
        <dbReference type="Proteomes" id="UP001107961"/>
    </source>
</evidence>
<dbReference type="InterPro" id="IPR029058">
    <property type="entry name" value="AB_hydrolase_fold"/>
</dbReference>
<dbReference type="Proteomes" id="UP001107961">
    <property type="component" value="Unassembled WGS sequence"/>
</dbReference>
<sequence length="229" mass="25365">MKLVLLPGMDGTGLLFRDVLAHLTSLECEVIPLPHAGPQDIDRLARHVASRLPQSDYVMLAESFSGKIAETLLLRGDPNLKAVIFVASFLSRPGWLLPRLAAALPIKALLALPASSLAIRWFLMGRQASDETITRFRQAVRPVPRKVLGQRLGQIAGMRFERHRFTVPALYLRPRNDVLVSDVTAQFRASFANLDVVELGGPHFILQARPERCADIIMDAVRAWFPACG</sequence>
<dbReference type="RefSeq" id="WP_051414152.1">
    <property type="nucleotide sequence ID" value="NZ_CBDDTQ010000003.1"/>
</dbReference>
<comment type="caution">
    <text evidence="2">The sequence shown here is derived from an EMBL/GenBank/DDBJ whole genome shotgun (WGS) entry which is preliminary data.</text>
</comment>
<reference evidence="2" key="1">
    <citation type="submission" date="2022-01" db="EMBL/GenBank/DDBJ databases">
        <authorList>
            <person name="Karlyshev A.V."/>
            <person name="Jaspars M."/>
        </authorList>
    </citation>
    <scope>NUCLEOTIDE SEQUENCE</scope>
    <source>
        <strain evidence="2">AGSA3-2</strain>
    </source>
</reference>
<gene>
    <name evidence="2" type="ORF">LZG35_09030</name>
</gene>
<dbReference type="EMBL" id="JAJVKT010000009">
    <property type="protein sequence ID" value="MCE7508777.1"/>
    <property type="molecule type" value="Genomic_DNA"/>
</dbReference>
<accession>A0A9Q3W5N2</accession>
<dbReference type="SUPFAM" id="SSF53474">
    <property type="entry name" value="alpha/beta-Hydrolases"/>
    <property type="match status" value="1"/>
</dbReference>
<keyword evidence="3" id="KW-1185">Reference proteome</keyword>
<dbReference type="InterPro" id="IPR000073">
    <property type="entry name" value="AB_hydrolase_1"/>
</dbReference>
<organism evidence="2 3">
    <name type="scientific">Alloalcanivorax xenomutans</name>
    <dbReference type="NCBI Taxonomy" id="1094342"/>
    <lineage>
        <taxon>Bacteria</taxon>
        <taxon>Pseudomonadati</taxon>
        <taxon>Pseudomonadota</taxon>
        <taxon>Gammaproteobacteria</taxon>
        <taxon>Oceanospirillales</taxon>
        <taxon>Alcanivoracaceae</taxon>
        <taxon>Alloalcanivorax</taxon>
    </lineage>
</organism>
<protein>
    <recommendedName>
        <fullName evidence="1">AB hydrolase-1 domain-containing protein</fullName>
    </recommendedName>
</protein>
<dbReference type="Pfam" id="PF12697">
    <property type="entry name" value="Abhydrolase_6"/>
    <property type="match status" value="1"/>
</dbReference>
<evidence type="ECO:0000313" key="2">
    <source>
        <dbReference type="EMBL" id="MCE7508777.1"/>
    </source>
</evidence>
<dbReference type="Gene3D" id="3.40.50.1820">
    <property type="entry name" value="alpha/beta hydrolase"/>
    <property type="match status" value="1"/>
</dbReference>